<keyword evidence="7" id="KW-1185">Reference proteome</keyword>
<evidence type="ECO:0000256" key="3">
    <source>
        <dbReference type="ARBA" id="ARBA00022989"/>
    </source>
</evidence>
<reference evidence="6 7" key="1">
    <citation type="submission" date="2023-10" db="EMBL/GenBank/DDBJ databases">
        <title>Complete Genome Sequence of Limnobacter thiooxidans CS-K2T, Isolated from freshwater lake sediments in Bavaria, Germany.</title>
        <authorList>
            <person name="Naruki M."/>
            <person name="Watanabe A."/>
            <person name="Warashina T."/>
            <person name="Morita T."/>
            <person name="Arakawa K."/>
        </authorList>
    </citation>
    <scope>NUCLEOTIDE SEQUENCE [LARGE SCALE GENOMIC DNA]</scope>
    <source>
        <strain evidence="6 7">CS-K2</strain>
    </source>
</reference>
<feature type="transmembrane region" description="Helical" evidence="5">
    <location>
        <begin position="51"/>
        <end position="69"/>
    </location>
</feature>
<dbReference type="Gene3D" id="1.20.1530.20">
    <property type="match status" value="1"/>
</dbReference>
<evidence type="ECO:0000313" key="7">
    <source>
        <dbReference type="Proteomes" id="UP001329151"/>
    </source>
</evidence>
<organism evidence="6 7">
    <name type="scientific">Limnobacter thiooxidans</name>
    <dbReference type="NCBI Taxonomy" id="131080"/>
    <lineage>
        <taxon>Bacteria</taxon>
        <taxon>Pseudomonadati</taxon>
        <taxon>Pseudomonadota</taxon>
        <taxon>Betaproteobacteria</taxon>
        <taxon>Burkholderiales</taxon>
        <taxon>Burkholderiaceae</taxon>
        <taxon>Limnobacter</taxon>
    </lineage>
</organism>
<keyword evidence="4 5" id="KW-0472">Membrane</keyword>
<feature type="transmembrane region" description="Helical" evidence="5">
    <location>
        <begin position="104"/>
        <end position="126"/>
    </location>
</feature>
<evidence type="ECO:0000313" key="6">
    <source>
        <dbReference type="EMBL" id="BET27586.1"/>
    </source>
</evidence>
<comment type="subcellular location">
    <subcellularLocation>
        <location evidence="1">Membrane</location>
        <topology evidence="1">Multi-pass membrane protein</topology>
    </subcellularLocation>
</comment>
<keyword evidence="3 5" id="KW-1133">Transmembrane helix</keyword>
<feature type="transmembrane region" description="Helical" evidence="5">
    <location>
        <begin position="75"/>
        <end position="97"/>
    </location>
</feature>
<proteinExistence type="predicted"/>
<dbReference type="EMBL" id="AP028947">
    <property type="protein sequence ID" value="BET27586.1"/>
    <property type="molecule type" value="Genomic_DNA"/>
</dbReference>
<sequence>MPNDIQFNVNTSTLVLANLIIAMNMFAVSLNLRRADFSLVLQNKKPMAVGLLAQFALLPFIAFVFSVCIPMHPGLVLALIMVSCVPGGNLSNVFSFIAKGNVPLSISLTAVGFLLAPVVTPLNFAMYSSLHPGLNGIVNNIHIDPVQLGAAIVVTLLIPLALGYWSGNQFPRFYKRVSPYISRFALTSIAVLVVLVLKDNVHLDMTIIVNYAGEVAGLQVLVLGSAYLFASAFKLPTADKRTIAIEAGIQNAPLGVVLVLTFMPTQSTAMAAIAFWGGWQILACTAIALYWKRVSDPVPNPG</sequence>
<dbReference type="AlphaFoldDB" id="A0AA86J4I7"/>
<feature type="transmembrane region" description="Helical" evidence="5">
    <location>
        <begin position="269"/>
        <end position="291"/>
    </location>
</feature>
<feature type="transmembrane region" description="Helical" evidence="5">
    <location>
        <begin position="208"/>
        <end position="230"/>
    </location>
</feature>
<evidence type="ECO:0000256" key="1">
    <source>
        <dbReference type="ARBA" id="ARBA00004141"/>
    </source>
</evidence>
<dbReference type="Pfam" id="PF01758">
    <property type="entry name" value="SBF"/>
    <property type="match status" value="1"/>
</dbReference>
<protein>
    <submittedName>
        <fullName evidence="6">Bile acid:sodium symporter family protein</fullName>
    </submittedName>
</protein>
<name>A0AA86J4I7_9BURK</name>
<evidence type="ECO:0000256" key="5">
    <source>
        <dbReference type="SAM" id="Phobius"/>
    </source>
</evidence>
<dbReference type="InterPro" id="IPR038770">
    <property type="entry name" value="Na+/solute_symporter_sf"/>
</dbReference>
<dbReference type="PANTHER" id="PTHR10361:SF28">
    <property type="entry name" value="P3 PROTEIN-RELATED"/>
    <property type="match status" value="1"/>
</dbReference>
<dbReference type="RefSeq" id="WP_338284561.1">
    <property type="nucleotide sequence ID" value="NZ_AP028947.1"/>
</dbReference>
<feature type="transmembrane region" description="Helical" evidence="5">
    <location>
        <begin position="146"/>
        <end position="165"/>
    </location>
</feature>
<feature type="transmembrane region" description="Helical" evidence="5">
    <location>
        <begin position="12"/>
        <end position="30"/>
    </location>
</feature>
<evidence type="ECO:0000256" key="2">
    <source>
        <dbReference type="ARBA" id="ARBA00022692"/>
    </source>
</evidence>
<accession>A0AA86J4I7</accession>
<feature type="transmembrane region" description="Helical" evidence="5">
    <location>
        <begin position="177"/>
        <end position="196"/>
    </location>
</feature>
<gene>
    <name evidence="6" type="ORF">RGQ30_30870</name>
</gene>
<feature type="transmembrane region" description="Helical" evidence="5">
    <location>
        <begin position="242"/>
        <end position="263"/>
    </location>
</feature>
<dbReference type="InterPro" id="IPR002657">
    <property type="entry name" value="BilAc:Na_symport/Acr3"/>
</dbReference>
<keyword evidence="2 5" id="KW-0812">Transmembrane</keyword>
<dbReference type="GO" id="GO:0016020">
    <property type="term" value="C:membrane"/>
    <property type="evidence" value="ECO:0007669"/>
    <property type="project" value="UniProtKB-SubCell"/>
</dbReference>
<dbReference type="PANTHER" id="PTHR10361">
    <property type="entry name" value="SODIUM-BILE ACID COTRANSPORTER"/>
    <property type="match status" value="1"/>
</dbReference>
<dbReference type="InterPro" id="IPR004710">
    <property type="entry name" value="Bilac:Na_transpt"/>
</dbReference>
<dbReference type="KEGG" id="lto:RGQ30_30870"/>
<evidence type="ECO:0000256" key="4">
    <source>
        <dbReference type="ARBA" id="ARBA00023136"/>
    </source>
</evidence>
<dbReference type="Proteomes" id="UP001329151">
    <property type="component" value="Chromosome"/>
</dbReference>